<protein>
    <submittedName>
        <fullName evidence="2">Uncharacterized protein</fullName>
    </submittedName>
</protein>
<reference evidence="2 3" key="1">
    <citation type="submission" date="2020-08" db="EMBL/GenBank/DDBJ databases">
        <title>Genome sequencing of Purple Non-Sulfur Bacteria from various extreme environments.</title>
        <authorList>
            <person name="Mayer M."/>
        </authorList>
    </citation>
    <scope>NUCLEOTIDE SEQUENCE [LARGE SCALE GENOMIC DNA]</scope>
    <source>
        <strain evidence="2 3">JA135</strain>
    </source>
</reference>
<dbReference type="AlphaFoldDB" id="A0A7W6RZ31"/>
<evidence type="ECO:0000313" key="3">
    <source>
        <dbReference type="Proteomes" id="UP000555728"/>
    </source>
</evidence>
<sequence length="84" mass="8888">MTADPIPDQARAPSADDRPSADALSRAAREHLADLLFALADLKTQAMRAEAPTLAHRLEALMAAIAAAEAACLPRPSPRPNLLH</sequence>
<dbReference type="EMBL" id="JACIGI010000010">
    <property type="protein sequence ID" value="MBB4285889.1"/>
    <property type="molecule type" value="Genomic_DNA"/>
</dbReference>
<dbReference type="Proteomes" id="UP000555728">
    <property type="component" value="Unassembled WGS sequence"/>
</dbReference>
<organism evidence="2 3">
    <name type="scientific">Roseospira goensis</name>
    <dbReference type="NCBI Taxonomy" id="391922"/>
    <lineage>
        <taxon>Bacteria</taxon>
        <taxon>Pseudomonadati</taxon>
        <taxon>Pseudomonadota</taxon>
        <taxon>Alphaproteobacteria</taxon>
        <taxon>Rhodospirillales</taxon>
        <taxon>Rhodospirillaceae</taxon>
        <taxon>Roseospira</taxon>
    </lineage>
</organism>
<proteinExistence type="predicted"/>
<feature type="region of interest" description="Disordered" evidence="1">
    <location>
        <begin position="1"/>
        <end position="25"/>
    </location>
</feature>
<evidence type="ECO:0000256" key="1">
    <source>
        <dbReference type="SAM" id="MobiDB-lite"/>
    </source>
</evidence>
<evidence type="ECO:0000313" key="2">
    <source>
        <dbReference type="EMBL" id="MBB4285889.1"/>
    </source>
</evidence>
<comment type="caution">
    <text evidence="2">The sequence shown here is derived from an EMBL/GenBank/DDBJ whole genome shotgun (WGS) entry which is preliminary data.</text>
</comment>
<name>A0A7W6RZ31_9PROT</name>
<accession>A0A7W6RZ31</accession>
<dbReference type="RefSeq" id="WP_184433883.1">
    <property type="nucleotide sequence ID" value="NZ_JACIGI010000010.1"/>
</dbReference>
<gene>
    <name evidence="2" type="ORF">GGD88_001609</name>
</gene>
<keyword evidence="3" id="KW-1185">Reference proteome</keyword>